<dbReference type="RefSeq" id="WP_160418530.1">
    <property type="nucleotide sequence ID" value="NZ_WTKP01000005.1"/>
</dbReference>
<dbReference type="PANTHER" id="PTHR38780:SF1">
    <property type="entry name" value="PROTEIN TUSC"/>
    <property type="match status" value="1"/>
</dbReference>
<dbReference type="InterPro" id="IPR017462">
    <property type="entry name" value="Sulphur_relay_TusC/DsrF"/>
</dbReference>
<sequence length="119" mass="12867">MTADLLVILRHGPYGSSWLREGLDISLVAAAFGQKVSLMFLGEGVLALMPGQVKGAPGQKATAPIIDMLTMYDIDRLLVCRDDLQRMGLQAEELCVAVEVISGENISAELTHHSNVLNF</sequence>
<evidence type="ECO:0000256" key="1">
    <source>
        <dbReference type="ARBA" id="ARBA00005996"/>
    </source>
</evidence>
<proteinExistence type="inferred from homology"/>
<evidence type="ECO:0000313" key="2">
    <source>
        <dbReference type="EMBL" id="MWJ28153.1"/>
    </source>
</evidence>
<comment type="similarity">
    <text evidence="1">Belongs to the DsrF/TusC family.</text>
</comment>
<dbReference type="Pfam" id="PF02635">
    <property type="entry name" value="DsrE"/>
    <property type="match status" value="1"/>
</dbReference>
<organism evidence="2 3">
    <name type="scientific">Vreelandella zhuhanensis</name>
    <dbReference type="NCBI Taxonomy" id="2684210"/>
    <lineage>
        <taxon>Bacteria</taxon>
        <taxon>Pseudomonadati</taxon>
        <taxon>Pseudomonadota</taxon>
        <taxon>Gammaproteobacteria</taxon>
        <taxon>Oceanospirillales</taxon>
        <taxon>Halomonadaceae</taxon>
        <taxon>Vreelandella</taxon>
    </lineage>
</organism>
<name>A0A7X3KQQ3_9GAMM</name>
<dbReference type="GO" id="GO:0016740">
    <property type="term" value="F:transferase activity"/>
    <property type="evidence" value="ECO:0007669"/>
    <property type="project" value="UniProtKB-KW"/>
</dbReference>
<gene>
    <name evidence="2" type="primary">tusC</name>
    <name evidence="2" type="ORF">GPM19_08035</name>
</gene>
<keyword evidence="2" id="KW-0808">Transferase</keyword>
<dbReference type="Proteomes" id="UP000437638">
    <property type="component" value="Unassembled WGS sequence"/>
</dbReference>
<dbReference type="NCBIfam" id="TIGR03010">
    <property type="entry name" value="sulf_tusC_dsrF"/>
    <property type="match status" value="1"/>
</dbReference>
<dbReference type="Gene3D" id="3.40.1260.10">
    <property type="entry name" value="DsrEFH-like"/>
    <property type="match status" value="1"/>
</dbReference>
<dbReference type="PANTHER" id="PTHR38780">
    <property type="entry name" value="PROTEIN TUSC"/>
    <property type="match status" value="1"/>
</dbReference>
<dbReference type="AlphaFoldDB" id="A0A7X3KQQ3"/>
<comment type="caution">
    <text evidence="2">The sequence shown here is derived from an EMBL/GenBank/DDBJ whole genome shotgun (WGS) entry which is preliminary data.</text>
</comment>
<accession>A0A7X3KQQ3</accession>
<evidence type="ECO:0000313" key="3">
    <source>
        <dbReference type="Proteomes" id="UP000437638"/>
    </source>
</evidence>
<dbReference type="SUPFAM" id="SSF75169">
    <property type="entry name" value="DsrEFH-like"/>
    <property type="match status" value="1"/>
</dbReference>
<dbReference type="EMBL" id="WTKP01000005">
    <property type="protein sequence ID" value="MWJ28153.1"/>
    <property type="molecule type" value="Genomic_DNA"/>
</dbReference>
<reference evidence="2 3" key="1">
    <citation type="submission" date="2019-12" db="EMBL/GenBank/DDBJ databases">
        <title>Halomonas rutogse sp. nov. isolated from two lakes on Tibetan Plateau.</title>
        <authorList>
            <person name="Gao P."/>
        </authorList>
    </citation>
    <scope>NUCLEOTIDE SEQUENCE [LARGE SCALE GENOMIC DNA]</scope>
    <source>
        <strain evidence="2 3">ZH2S</strain>
    </source>
</reference>
<dbReference type="NCBIfam" id="NF001238">
    <property type="entry name" value="PRK00211.1"/>
    <property type="match status" value="1"/>
</dbReference>
<protein>
    <submittedName>
        <fullName evidence="2">Sulfurtransferase complex subunit TusC</fullName>
    </submittedName>
</protein>
<dbReference type="InterPro" id="IPR003787">
    <property type="entry name" value="Sulphur_relay_DsrE/F-like"/>
</dbReference>
<keyword evidence="3" id="KW-1185">Reference proteome</keyword>
<dbReference type="InterPro" id="IPR027396">
    <property type="entry name" value="DsrEFH-like"/>
</dbReference>